<keyword evidence="2" id="KW-1185">Reference proteome</keyword>
<dbReference type="EMBL" id="CAQQ02160495">
    <property type="status" value="NOT_ANNOTATED_CDS"/>
    <property type="molecule type" value="Genomic_DNA"/>
</dbReference>
<evidence type="ECO:0000313" key="2">
    <source>
        <dbReference type="Proteomes" id="UP000015102"/>
    </source>
</evidence>
<proteinExistence type="predicted"/>
<dbReference type="EMBL" id="CAQQ02160494">
    <property type="status" value="NOT_ANNOTATED_CDS"/>
    <property type="molecule type" value="Genomic_DNA"/>
</dbReference>
<dbReference type="Proteomes" id="UP000015102">
    <property type="component" value="Unassembled WGS sequence"/>
</dbReference>
<sequence length="102" mass="11971">MPRQIFENTQEYQLAVAIKHNDLDNKLDRNIMSRTQKIQWGGSWNFEGGFSIFLEFVFIELELDVEETALSKDSLIMYITRNLHWYTAADNGDPCMIHSQLK</sequence>
<organism evidence="1 2">
    <name type="scientific">Megaselia scalaris</name>
    <name type="common">Humpbacked fly</name>
    <name type="synonym">Phora scalaris</name>
    <dbReference type="NCBI Taxonomy" id="36166"/>
    <lineage>
        <taxon>Eukaryota</taxon>
        <taxon>Metazoa</taxon>
        <taxon>Ecdysozoa</taxon>
        <taxon>Arthropoda</taxon>
        <taxon>Hexapoda</taxon>
        <taxon>Insecta</taxon>
        <taxon>Pterygota</taxon>
        <taxon>Neoptera</taxon>
        <taxon>Endopterygota</taxon>
        <taxon>Diptera</taxon>
        <taxon>Brachycera</taxon>
        <taxon>Muscomorpha</taxon>
        <taxon>Platypezoidea</taxon>
        <taxon>Phoridae</taxon>
        <taxon>Megaseliini</taxon>
        <taxon>Megaselia</taxon>
    </lineage>
</organism>
<dbReference type="EMBL" id="CAQQ02160493">
    <property type="status" value="NOT_ANNOTATED_CDS"/>
    <property type="molecule type" value="Genomic_DNA"/>
</dbReference>
<reference evidence="2" key="1">
    <citation type="submission" date="2013-02" db="EMBL/GenBank/DDBJ databases">
        <authorList>
            <person name="Hughes D."/>
        </authorList>
    </citation>
    <scope>NUCLEOTIDE SEQUENCE</scope>
    <source>
        <strain>Durham</strain>
        <strain evidence="2">NC isolate 2 -- Noor lab</strain>
    </source>
</reference>
<accession>T1GAP5</accession>
<dbReference type="HOGENOM" id="CLU_2280598_0_0_1"/>
<protein>
    <submittedName>
        <fullName evidence="1">Uncharacterized protein</fullName>
    </submittedName>
</protein>
<reference evidence="1" key="2">
    <citation type="submission" date="2015-06" db="UniProtKB">
        <authorList>
            <consortium name="EnsemblMetazoa"/>
        </authorList>
    </citation>
    <scope>IDENTIFICATION</scope>
</reference>
<dbReference type="AlphaFoldDB" id="T1GAP5"/>
<evidence type="ECO:0000313" key="1">
    <source>
        <dbReference type="EnsemblMetazoa" id="MESCA000304-PA"/>
    </source>
</evidence>
<dbReference type="EnsemblMetazoa" id="MESCA000304-RA">
    <property type="protein sequence ID" value="MESCA000304-PA"/>
    <property type="gene ID" value="MESCA000304"/>
</dbReference>
<name>T1GAP5_MEGSC</name>